<comment type="caution">
    <text evidence="5">The sequence shown here is derived from an EMBL/GenBank/DDBJ whole genome shotgun (WGS) entry which is preliminary data.</text>
</comment>
<reference evidence="5 6" key="1">
    <citation type="journal article" date="2021" name="Int. J. Syst. Evol. Microbiol.">
        <title>Amazonocrinis nigriterrae gen. nov., sp. nov., Atlanticothrix silvestris gen. nov., sp. nov. and Dendronalium phyllosphericum gen. nov., sp. nov., nostocacean cyanobacteria from Brazilian environments.</title>
        <authorList>
            <person name="Alvarenga D.O."/>
            <person name="Andreote A.P.D."/>
            <person name="Branco L.H.Z."/>
            <person name="Delbaje E."/>
            <person name="Cruz R.B."/>
            <person name="Varani A.M."/>
            <person name="Fiore M.F."/>
        </authorList>
    </citation>
    <scope>NUCLEOTIDE SEQUENCE [LARGE SCALE GENOMIC DNA]</scope>
    <source>
        <strain evidence="5 6">CENA357</strain>
    </source>
</reference>
<dbReference type="PROSITE" id="PS00061">
    <property type="entry name" value="ADH_SHORT"/>
    <property type="match status" value="1"/>
</dbReference>
<dbReference type="AlphaFoldDB" id="A0A8J7HJL8"/>
<dbReference type="InterPro" id="IPR002347">
    <property type="entry name" value="SDR_fam"/>
</dbReference>
<evidence type="ECO:0000313" key="6">
    <source>
        <dbReference type="Proteomes" id="UP000599391"/>
    </source>
</evidence>
<dbReference type="GO" id="GO:0016491">
    <property type="term" value="F:oxidoreductase activity"/>
    <property type="evidence" value="ECO:0007669"/>
    <property type="project" value="UniProtKB-KW"/>
</dbReference>
<dbReference type="PANTHER" id="PTHR43669:SF3">
    <property type="entry name" value="ALCOHOL DEHYDROGENASE, PUTATIVE (AFU_ORTHOLOGUE AFUA_3G03445)-RELATED"/>
    <property type="match status" value="1"/>
</dbReference>
<dbReference type="SMART" id="SM00822">
    <property type="entry name" value="PKS_KR"/>
    <property type="match status" value="1"/>
</dbReference>
<dbReference type="PRINTS" id="PR00081">
    <property type="entry name" value="GDHRDH"/>
</dbReference>
<evidence type="ECO:0000256" key="3">
    <source>
        <dbReference type="RuleBase" id="RU000363"/>
    </source>
</evidence>
<dbReference type="InterPro" id="IPR057326">
    <property type="entry name" value="KR_dom"/>
</dbReference>
<dbReference type="Pfam" id="PF00106">
    <property type="entry name" value="adh_short"/>
    <property type="match status" value="1"/>
</dbReference>
<protein>
    <submittedName>
        <fullName evidence="5">SDR family oxidoreductase</fullName>
    </submittedName>
</protein>
<dbReference type="InterPro" id="IPR036291">
    <property type="entry name" value="NAD(P)-bd_dom_sf"/>
</dbReference>
<proteinExistence type="inferred from homology"/>
<dbReference type="InterPro" id="IPR020904">
    <property type="entry name" value="Sc_DH/Rdtase_CS"/>
</dbReference>
<dbReference type="SUPFAM" id="SSF51735">
    <property type="entry name" value="NAD(P)-binding Rossmann-fold domains"/>
    <property type="match status" value="1"/>
</dbReference>
<feature type="domain" description="Ketoreductase" evidence="4">
    <location>
        <begin position="7"/>
        <end position="191"/>
    </location>
</feature>
<dbReference type="CDD" id="cd05233">
    <property type="entry name" value="SDR_c"/>
    <property type="match status" value="1"/>
</dbReference>
<organism evidence="5 6">
    <name type="scientific">Atlanticothrix silvestris CENA357</name>
    <dbReference type="NCBI Taxonomy" id="1725252"/>
    <lineage>
        <taxon>Bacteria</taxon>
        <taxon>Bacillati</taxon>
        <taxon>Cyanobacteriota</taxon>
        <taxon>Cyanophyceae</taxon>
        <taxon>Nostocales</taxon>
        <taxon>Nodulariaceae</taxon>
        <taxon>Atlanticothrix</taxon>
        <taxon>Atlanticothrix silvestris</taxon>
    </lineage>
</organism>
<evidence type="ECO:0000259" key="4">
    <source>
        <dbReference type="SMART" id="SM00822"/>
    </source>
</evidence>
<dbReference type="Gene3D" id="3.40.50.720">
    <property type="entry name" value="NAD(P)-binding Rossmann-like Domain"/>
    <property type="match status" value="1"/>
</dbReference>
<name>A0A8J7HJL8_9CYAN</name>
<gene>
    <name evidence="5" type="ORF">I8751_17735</name>
</gene>
<evidence type="ECO:0000256" key="1">
    <source>
        <dbReference type="ARBA" id="ARBA00006484"/>
    </source>
</evidence>
<evidence type="ECO:0000313" key="5">
    <source>
        <dbReference type="EMBL" id="MBH8554175.1"/>
    </source>
</evidence>
<keyword evidence="6" id="KW-1185">Reference proteome</keyword>
<dbReference type="FunFam" id="3.40.50.720:FF:000084">
    <property type="entry name" value="Short-chain dehydrogenase reductase"/>
    <property type="match status" value="1"/>
</dbReference>
<comment type="similarity">
    <text evidence="1 3">Belongs to the short-chain dehydrogenases/reductases (SDR) family.</text>
</comment>
<dbReference type="PANTHER" id="PTHR43669">
    <property type="entry name" value="5-KETO-D-GLUCONATE 5-REDUCTASE"/>
    <property type="match status" value="1"/>
</dbReference>
<sequence>MSIFSGKVTLVTGGASGLGEGLCEELSRRGARVVVTDINAEAAHLLAKRLQQAGGNVEAASLDVTSLESVAEVISTVVDSYGRIDYVFNNAGIAVGGEFQELDLATWQRVVDVNLLGVVYVMYTVYKQMISQRSGHIVNIASMYALMPGLLCAPYVATKHALSGLTQSVASEAKNLGIKLTLVCPGYIDTNLFKSGAYGKSVNAEQIKTRIPLKFIDVPTAVKNILCGVESGQLIVAFPRYVHLFWWIYRLSPQLSLLINKLIMRDQRERYDSPI</sequence>
<keyword evidence="2" id="KW-0560">Oxidoreductase</keyword>
<dbReference type="PRINTS" id="PR00080">
    <property type="entry name" value="SDRFAMILY"/>
</dbReference>
<dbReference type="Proteomes" id="UP000599391">
    <property type="component" value="Unassembled WGS sequence"/>
</dbReference>
<dbReference type="EMBL" id="JAECZB010000062">
    <property type="protein sequence ID" value="MBH8554175.1"/>
    <property type="molecule type" value="Genomic_DNA"/>
</dbReference>
<evidence type="ECO:0000256" key="2">
    <source>
        <dbReference type="ARBA" id="ARBA00023002"/>
    </source>
</evidence>
<dbReference type="RefSeq" id="WP_214440420.1">
    <property type="nucleotide sequence ID" value="NZ_JAECZB010000062.1"/>
</dbReference>
<accession>A0A8J7HJL8</accession>